<evidence type="ECO:0000256" key="8">
    <source>
        <dbReference type="ARBA" id="ARBA00022827"/>
    </source>
</evidence>
<keyword evidence="5 20" id="KW-0285">Flavoprotein</keyword>
<evidence type="ECO:0000256" key="9">
    <source>
        <dbReference type="ARBA" id="ARBA00022857"/>
    </source>
</evidence>
<dbReference type="GO" id="GO:0050661">
    <property type="term" value="F:NADP binding"/>
    <property type="evidence" value="ECO:0007669"/>
    <property type="project" value="InterPro"/>
</dbReference>
<keyword evidence="9 20" id="KW-0521">NADP</keyword>
<dbReference type="SUPFAM" id="SSF51905">
    <property type="entry name" value="FAD/NAD(P)-binding domain"/>
    <property type="match status" value="3"/>
</dbReference>
<dbReference type="EC" id="1.-.-.-" evidence="21"/>
<dbReference type="GO" id="GO:0004499">
    <property type="term" value="F:N,N-dimethylaniline monooxygenase activity"/>
    <property type="evidence" value="ECO:0007669"/>
    <property type="project" value="UniProtKB-UniRule"/>
</dbReference>
<evidence type="ECO:0000256" key="7">
    <source>
        <dbReference type="ARBA" id="ARBA00022824"/>
    </source>
</evidence>
<keyword evidence="23" id="KW-1185">Reference proteome</keyword>
<evidence type="ECO:0000256" key="12">
    <source>
        <dbReference type="ARBA" id="ARBA00023033"/>
    </source>
</evidence>
<evidence type="ECO:0000256" key="5">
    <source>
        <dbReference type="ARBA" id="ARBA00022630"/>
    </source>
</evidence>
<evidence type="ECO:0000256" key="19">
    <source>
        <dbReference type="ARBA" id="ARBA00049443"/>
    </source>
</evidence>
<dbReference type="PRINTS" id="PR00370">
    <property type="entry name" value="FMOXYGENASE"/>
</dbReference>
<evidence type="ECO:0000256" key="10">
    <source>
        <dbReference type="ARBA" id="ARBA00022989"/>
    </source>
</evidence>
<dbReference type="InterPro" id="IPR036188">
    <property type="entry name" value="FAD/NAD-bd_sf"/>
</dbReference>
<dbReference type="RefSeq" id="XP_054836131.1">
    <property type="nucleotide sequence ID" value="XM_054980156.1"/>
</dbReference>
<dbReference type="GeneID" id="129330179"/>
<dbReference type="Gene3D" id="3.50.50.60">
    <property type="entry name" value="FAD/NAD(P)-binding domain"/>
    <property type="match status" value="1"/>
</dbReference>
<organism evidence="23 24">
    <name type="scientific">Eublepharis macularius</name>
    <name type="common">Leopard gecko</name>
    <name type="synonym">Cyrtodactylus macularius</name>
    <dbReference type="NCBI Taxonomy" id="481883"/>
    <lineage>
        <taxon>Eukaryota</taxon>
        <taxon>Metazoa</taxon>
        <taxon>Chordata</taxon>
        <taxon>Craniata</taxon>
        <taxon>Vertebrata</taxon>
        <taxon>Euteleostomi</taxon>
        <taxon>Lepidosauria</taxon>
        <taxon>Squamata</taxon>
        <taxon>Bifurcata</taxon>
        <taxon>Gekkota</taxon>
        <taxon>Eublepharidae</taxon>
        <taxon>Eublepharinae</taxon>
        <taxon>Eublepharis</taxon>
    </lineage>
</organism>
<dbReference type="GO" id="GO:0050660">
    <property type="term" value="F:flavin adenine dinucleotide binding"/>
    <property type="evidence" value="ECO:0007669"/>
    <property type="project" value="InterPro"/>
</dbReference>
<keyword evidence="7 20" id="KW-0256">Endoplasmic reticulum</keyword>
<reference evidence="24" key="1">
    <citation type="submission" date="2025-08" db="UniProtKB">
        <authorList>
            <consortium name="RefSeq"/>
        </authorList>
    </citation>
    <scope>IDENTIFICATION</scope>
    <source>
        <tissue evidence="24">Blood</tissue>
    </source>
</reference>
<evidence type="ECO:0000256" key="16">
    <source>
        <dbReference type="ARBA" id="ARBA00047338"/>
    </source>
</evidence>
<sequence>MAKRVAIVGAGVSGLASIKCCLEEGLEPTCFERTSDIGGVWRYTEYVEEGRPSIYKSLVTHSSKEMSAFTDFPFPEDFPVFLPHAKLLEYLRLYTKHFNLWKHIQFHTTVISIKKRPDFSTSGQWDVITETNGKQKSAIFDAVMVCVGFRSEPSLPLDSFPGIDKFNGQYFHSRDYKTPEVFAGKKVLVIGMGHSGIEIAVEATCTAKKVMISTNKGARVLSCVFDDGYPWDMVFFTRFLNIVRNFLPGNVTGWLIAPQVNHSNYGVVPKDRSVMGDIVSNDELPGCIMTGKVSVRPGVKEFKENSVVFEGSQEAEEVDVVVFATGYKASFPFIDESIIKVEDKHASLYKYIFPPRVEKPTLAIIGFIRPFGPVIPVHEIQARWVTRIFNGLCKLPPVNTMLEEVNEKKKKKLKWFGYSFAEVLQTNWIVYMDQLTSSIGSKPSVPALLLSDPKLAIKIFFGPCSPYQYRLVGPGKWNGARNAIMGQWERTLKPMRTRVVDTSSFIGYLLKALSLFAVFVGILYGFN</sequence>
<evidence type="ECO:0000313" key="24">
    <source>
        <dbReference type="RefSeq" id="XP_054836131.1"/>
    </source>
</evidence>
<keyword evidence="11 20" id="KW-0560">Oxidoreductase</keyword>
<gene>
    <name evidence="24" type="primary">LOC129330179</name>
</gene>
<keyword evidence="6 22" id="KW-0812">Transmembrane</keyword>
<accession>A0AA97KZ21</accession>
<evidence type="ECO:0000256" key="21">
    <source>
        <dbReference type="RuleBase" id="RU361177"/>
    </source>
</evidence>
<evidence type="ECO:0000256" key="3">
    <source>
        <dbReference type="ARBA" id="ARBA00005465"/>
    </source>
</evidence>
<comment type="subcellular location">
    <subcellularLocation>
        <location evidence="2">Endoplasmic reticulum membrane</location>
        <topology evidence="2">Single-pass membrane protein</topology>
    </subcellularLocation>
</comment>
<evidence type="ECO:0000256" key="11">
    <source>
        <dbReference type="ARBA" id="ARBA00023002"/>
    </source>
</evidence>
<comment type="catalytic activity">
    <reaction evidence="16">
        <text>hypotaurine + NADH + O2 + H(+) = taurine + NAD(+) + H2O</text>
        <dbReference type="Rhea" id="RHEA:74111"/>
        <dbReference type="ChEBI" id="CHEBI:15377"/>
        <dbReference type="ChEBI" id="CHEBI:15378"/>
        <dbReference type="ChEBI" id="CHEBI:15379"/>
        <dbReference type="ChEBI" id="CHEBI:57540"/>
        <dbReference type="ChEBI" id="CHEBI:57853"/>
        <dbReference type="ChEBI" id="CHEBI:57945"/>
        <dbReference type="ChEBI" id="CHEBI:507393"/>
        <dbReference type="EC" id="1.14.13.8"/>
    </reaction>
    <physiologicalReaction direction="left-to-right" evidence="16">
        <dbReference type="Rhea" id="RHEA:74112"/>
    </physiologicalReaction>
</comment>
<evidence type="ECO:0000256" key="13">
    <source>
        <dbReference type="ARBA" id="ARBA00023136"/>
    </source>
</evidence>
<evidence type="ECO:0000256" key="6">
    <source>
        <dbReference type="ARBA" id="ARBA00022692"/>
    </source>
</evidence>
<dbReference type="InterPro" id="IPR020946">
    <property type="entry name" value="Flavin_mOase-like"/>
</dbReference>
<dbReference type="GO" id="GO:0034899">
    <property type="term" value="F:trimethylamine monooxygenase activity"/>
    <property type="evidence" value="ECO:0007669"/>
    <property type="project" value="UniProtKB-EC"/>
</dbReference>
<evidence type="ECO:0000256" key="18">
    <source>
        <dbReference type="ARBA" id="ARBA00048088"/>
    </source>
</evidence>
<evidence type="ECO:0000256" key="17">
    <source>
        <dbReference type="ARBA" id="ARBA00048041"/>
    </source>
</evidence>
<dbReference type="PIRSF" id="PIRSF000332">
    <property type="entry name" value="FMO"/>
    <property type="match status" value="1"/>
</dbReference>
<dbReference type="Proteomes" id="UP001190640">
    <property type="component" value="Chromosome 5"/>
</dbReference>
<evidence type="ECO:0000256" key="14">
    <source>
        <dbReference type="ARBA" id="ARBA00023180"/>
    </source>
</evidence>
<dbReference type="InterPro" id="IPR002253">
    <property type="entry name" value="Flavin_mOase_1"/>
</dbReference>
<keyword evidence="14" id="KW-0325">Glycoprotein</keyword>
<dbReference type="AlphaFoldDB" id="A0AA97KZ21"/>
<comment type="catalytic activity">
    <reaction evidence="19">
        <text>N,N-dimethylaniline + NADPH + O2 + H(+) = N,N-dimethylaniline N-oxide + NADP(+) + H2O</text>
        <dbReference type="Rhea" id="RHEA:24468"/>
        <dbReference type="ChEBI" id="CHEBI:15377"/>
        <dbReference type="ChEBI" id="CHEBI:15378"/>
        <dbReference type="ChEBI" id="CHEBI:15379"/>
        <dbReference type="ChEBI" id="CHEBI:16269"/>
        <dbReference type="ChEBI" id="CHEBI:17735"/>
        <dbReference type="ChEBI" id="CHEBI:57783"/>
        <dbReference type="ChEBI" id="CHEBI:58349"/>
        <dbReference type="EC" id="1.14.13.8"/>
    </reaction>
    <physiologicalReaction direction="left-to-right" evidence="19">
        <dbReference type="Rhea" id="RHEA:24469"/>
    </physiologicalReaction>
</comment>
<keyword evidence="8 20" id="KW-0274">FAD</keyword>
<evidence type="ECO:0000256" key="22">
    <source>
        <dbReference type="SAM" id="Phobius"/>
    </source>
</evidence>
<evidence type="ECO:0000256" key="4">
    <source>
        <dbReference type="ARBA" id="ARBA00009183"/>
    </source>
</evidence>
<comment type="catalytic activity">
    <reaction evidence="17">
        <text>hypotaurine + NADPH + O2 + H(+) = taurine + NADP(+) + H2O</text>
        <dbReference type="Rhea" id="RHEA:69819"/>
        <dbReference type="ChEBI" id="CHEBI:15377"/>
        <dbReference type="ChEBI" id="CHEBI:15378"/>
        <dbReference type="ChEBI" id="CHEBI:15379"/>
        <dbReference type="ChEBI" id="CHEBI:57783"/>
        <dbReference type="ChEBI" id="CHEBI:57853"/>
        <dbReference type="ChEBI" id="CHEBI:58349"/>
        <dbReference type="ChEBI" id="CHEBI:507393"/>
        <dbReference type="EC" id="1.14.13.8"/>
    </reaction>
    <physiologicalReaction direction="left-to-right" evidence="17">
        <dbReference type="Rhea" id="RHEA:69820"/>
    </physiologicalReaction>
</comment>
<dbReference type="PRINTS" id="PR01121">
    <property type="entry name" value="FMOXYGENASE1"/>
</dbReference>
<name>A0AA97KZ21_EUBMA</name>
<evidence type="ECO:0000256" key="15">
    <source>
        <dbReference type="ARBA" id="ARBA00045957"/>
    </source>
</evidence>
<evidence type="ECO:0000256" key="20">
    <source>
        <dbReference type="PIRNR" id="PIRNR000332"/>
    </source>
</evidence>
<dbReference type="Pfam" id="PF00743">
    <property type="entry name" value="FMO-like"/>
    <property type="match status" value="1"/>
</dbReference>
<comment type="cofactor">
    <cofactor evidence="1 20 21">
        <name>FAD</name>
        <dbReference type="ChEBI" id="CHEBI:57692"/>
    </cofactor>
</comment>
<comment type="catalytic activity">
    <reaction evidence="18">
        <text>trimethylamine + NADPH + O2 = trimethylamine N-oxide + NADP(+) + H2O</text>
        <dbReference type="Rhea" id="RHEA:31979"/>
        <dbReference type="ChEBI" id="CHEBI:15377"/>
        <dbReference type="ChEBI" id="CHEBI:15379"/>
        <dbReference type="ChEBI" id="CHEBI:15724"/>
        <dbReference type="ChEBI" id="CHEBI:57783"/>
        <dbReference type="ChEBI" id="CHEBI:58349"/>
        <dbReference type="ChEBI" id="CHEBI:58389"/>
        <dbReference type="EC" id="1.14.13.148"/>
    </reaction>
    <physiologicalReaction direction="left-to-right" evidence="18">
        <dbReference type="Rhea" id="RHEA:31980"/>
    </physiologicalReaction>
</comment>
<dbReference type="InterPro" id="IPR000960">
    <property type="entry name" value="Flavin_mOase"/>
</dbReference>
<evidence type="ECO:0000313" key="23">
    <source>
        <dbReference type="Proteomes" id="UP001190640"/>
    </source>
</evidence>
<dbReference type="InterPro" id="IPR050346">
    <property type="entry name" value="FMO-like"/>
</dbReference>
<dbReference type="GO" id="GO:0005789">
    <property type="term" value="C:endoplasmic reticulum membrane"/>
    <property type="evidence" value="ECO:0007669"/>
    <property type="project" value="UniProtKB-SubCell"/>
</dbReference>
<keyword evidence="10 22" id="KW-1133">Transmembrane helix</keyword>
<keyword evidence="13 20" id="KW-0472">Membrane</keyword>
<feature type="transmembrane region" description="Helical" evidence="22">
    <location>
        <begin position="505"/>
        <end position="526"/>
    </location>
</feature>
<keyword evidence="12 20" id="KW-0503">Monooxygenase</keyword>
<evidence type="ECO:0000256" key="2">
    <source>
        <dbReference type="ARBA" id="ARBA00004389"/>
    </source>
</evidence>
<dbReference type="PANTHER" id="PTHR23023">
    <property type="entry name" value="DIMETHYLANILINE MONOOXYGENASE"/>
    <property type="match status" value="1"/>
</dbReference>
<dbReference type="KEGG" id="emc:129330179"/>
<comment type="similarity">
    <text evidence="3">Belongs to the flavin monoamine oxidase family. FIG1 subfamily.</text>
</comment>
<evidence type="ECO:0000256" key="1">
    <source>
        <dbReference type="ARBA" id="ARBA00001974"/>
    </source>
</evidence>
<comment type="function">
    <text evidence="15">Broad spectrum monooxygenase that catalyzes the oxygenation of a wide variety of nitrogen- and sulfur-containing compounds including xenobiotics. Catalyzes the S-oxygenation of hypotaurine to produce taurine, an organic osmolyte involved in cell volume regulation as well as a variety of cytoprotective and developmental processes. In vitro, catalyzes the N-oxygenation of trimethylamine (TMA) to produce trimethylamine N-oxide (TMAO) and could therefore participate to the detoxification of this compound that is generated by the action of gut microbiota from dietary precursors such as choline, choline containing compounds, betaine or L-carnitine.</text>
</comment>
<protein>
    <recommendedName>
        <fullName evidence="21">Flavin-containing monooxygenase</fullName>
        <ecNumber evidence="21">1.-.-.-</ecNumber>
    </recommendedName>
</protein>
<comment type="similarity">
    <text evidence="4 20 21">Belongs to the FMO family.</text>
</comment>
<dbReference type="FunFam" id="3.50.50.60:FF:000159">
    <property type="entry name" value="Dimethylaniline monooxygenase [N-oxide-forming]"/>
    <property type="match status" value="1"/>
</dbReference>
<proteinExistence type="inferred from homology"/>